<name>A0A0F9LJW6_9ZZZZ</name>
<organism evidence="1">
    <name type="scientific">marine sediment metagenome</name>
    <dbReference type="NCBI Taxonomy" id="412755"/>
    <lineage>
        <taxon>unclassified sequences</taxon>
        <taxon>metagenomes</taxon>
        <taxon>ecological metagenomes</taxon>
    </lineage>
</organism>
<gene>
    <name evidence="1" type="ORF">LCGC14_1571800</name>
</gene>
<protein>
    <recommendedName>
        <fullName evidence="2">LamG-like jellyroll fold domain-containing protein</fullName>
    </recommendedName>
</protein>
<dbReference type="Gene3D" id="2.60.120.200">
    <property type="match status" value="1"/>
</dbReference>
<dbReference type="InterPro" id="IPR013320">
    <property type="entry name" value="ConA-like_dom_sf"/>
</dbReference>
<feature type="non-terminal residue" evidence="1">
    <location>
        <position position="311"/>
    </location>
</feature>
<accession>A0A0F9LJW6</accession>
<evidence type="ECO:0008006" key="2">
    <source>
        <dbReference type="Google" id="ProtNLM"/>
    </source>
</evidence>
<comment type="caution">
    <text evidence="1">The sequence shown here is derived from an EMBL/GenBank/DDBJ whole genome shotgun (WGS) entry which is preliminary data.</text>
</comment>
<proteinExistence type="predicted"/>
<dbReference type="Pfam" id="PF13385">
    <property type="entry name" value="Laminin_G_3"/>
    <property type="match status" value="1"/>
</dbReference>
<dbReference type="AlphaFoldDB" id="A0A0F9LJW6"/>
<evidence type="ECO:0000313" key="1">
    <source>
        <dbReference type="EMBL" id="KKM27735.1"/>
    </source>
</evidence>
<sequence>MIDILHQKPLLGRQVDWAHPLAKGLVGCWLFNETSGNKVYDLSNNGGDGDITQFTWGDSGLTHDALNDQNIALPSAYTPLDGGVFTVISRVKVFSITADRGIFYTDVHAGSEPLLLWFDNAGVDHFGALVSTTSTTTASILGGIVPIADRWYSVCLTWDGSTIRLYIDGIEDTAGGFPASFAGVLQITDSQYHWGNDNGLTRDLLGVIEYGMIYNRGFTAKEALLAHREPYVMFQQNRAKLFSVTGGIAVFASISDGLGISDTIVTKTGYIRSAADSVGISDVLTRIATYIRSLASNLATTDTINTARNLK</sequence>
<reference evidence="1" key="1">
    <citation type="journal article" date="2015" name="Nature">
        <title>Complex archaea that bridge the gap between prokaryotes and eukaryotes.</title>
        <authorList>
            <person name="Spang A."/>
            <person name="Saw J.H."/>
            <person name="Jorgensen S.L."/>
            <person name="Zaremba-Niedzwiedzka K."/>
            <person name="Martijn J."/>
            <person name="Lind A.E."/>
            <person name="van Eijk R."/>
            <person name="Schleper C."/>
            <person name="Guy L."/>
            <person name="Ettema T.J."/>
        </authorList>
    </citation>
    <scope>NUCLEOTIDE SEQUENCE</scope>
</reference>
<dbReference type="EMBL" id="LAZR01012266">
    <property type="protein sequence ID" value="KKM27735.1"/>
    <property type="molecule type" value="Genomic_DNA"/>
</dbReference>
<dbReference type="SUPFAM" id="SSF49899">
    <property type="entry name" value="Concanavalin A-like lectins/glucanases"/>
    <property type="match status" value="1"/>
</dbReference>